<feature type="transmembrane region" description="Helical" evidence="5">
    <location>
        <begin position="267"/>
        <end position="287"/>
    </location>
</feature>
<feature type="domain" description="Major facilitator superfamily (MFS) profile" evidence="6">
    <location>
        <begin position="1"/>
        <end position="422"/>
    </location>
</feature>
<evidence type="ECO:0000313" key="7">
    <source>
        <dbReference type="EMBL" id="KAG2180173.1"/>
    </source>
</evidence>
<dbReference type="PANTHER" id="PTHR23507">
    <property type="entry name" value="ZGC:174356"/>
    <property type="match status" value="1"/>
</dbReference>
<evidence type="ECO:0000256" key="4">
    <source>
        <dbReference type="ARBA" id="ARBA00023136"/>
    </source>
</evidence>
<comment type="subcellular location">
    <subcellularLocation>
        <location evidence="1">Membrane</location>
        <topology evidence="1">Multi-pass membrane protein</topology>
    </subcellularLocation>
</comment>
<proteinExistence type="predicted"/>
<accession>A0A8H7UHL8</accession>
<dbReference type="EMBL" id="JAEPQZ010000006">
    <property type="protein sequence ID" value="KAG2180173.1"/>
    <property type="molecule type" value="Genomic_DNA"/>
</dbReference>
<evidence type="ECO:0000256" key="3">
    <source>
        <dbReference type="ARBA" id="ARBA00022989"/>
    </source>
</evidence>
<feature type="transmembrane region" description="Helical" evidence="5">
    <location>
        <begin position="136"/>
        <end position="160"/>
    </location>
</feature>
<feature type="transmembrane region" description="Helical" evidence="5">
    <location>
        <begin position="166"/>
        <end position="188"/>
    </location>
</feature>
<evidence type="ECO:0000256" key="2">
    <source>
        <dbReference type="ARBA" id="ARBA00022692"/>
    </source>
</evidence>
<keyword evidence="3 5" id="KW-1133">Transmembrane helix</keyword>
<dbReference type="GO" id="GO:0022857">
    <property type="term" value="F:transmembrane transporter activity"/>
    <property type="evidence" value="ECO:0007669"/>
    <property type="project" value="InterPro"/>
</dbReference>
<dbReference type="Pfam" id="PF07690">
    <property type="entry name" value="MFS_1"/>
    <property type="match status" value="1"/>
</dbReference>
<evidence type="ECO:0000259" key="6">
    <source>
        <dbReference type="PROSITE" id="PS50850"/>
    </source>
</evidence>
<keyword evidence="4 5" id="KW-0472">Membrane</keyword>
<evidence type="ECO:0000313" key="8">
    <source>
        <dbReference type="Proteomes" id="UP000654370"/>
    </source>
</evidence>
<feature type="transmembrane region" description="Helical" evidence="5">
    <location>
        <begin position="307"/>
        <end position="326"/>
    </location>
</feature>
<dbReference type="Gene3D" id="1.20.1250.20">
    <property type="entry name" value="MFS general substrate transporter like domains"/>
    <property type="match status" value="1"/>
</dbReference>
<dbReference type="AlphaFoldDB" id="A0A8H7UHL8"/>
<keyword evidence="8" id="KW-1185">Reference proteome</keyword>
<feature type="transmembrane region" description="Helical" evidence="5">
    <location>
        <begin position="98"/>
        <end position="124"/>
    </location>
</feature>
<protein>
    <recommendedName>
        <fullName evidence="6">Major facilitator superfamily (MFS) profile domain-containing protein</fullName>
    </recommendedName>
</protein>
<reference evidence="7" key="1">
    <citation type="submission" date="2020-12" db="EMBL/GenBank/DDBJ databases">
        <title>Metabolic potential, ecology and presence of endohyphal bacteria is reflected in genomic diversity of Mucoromycotina.</title>
        <authorList>
            <person name="Muszewska A."/>
            <person name="Okrasinska A."/>
            <person name="Steczkiewicz K."/>
            <person name="Drgas O."/>
            <person name="Orlowska M."/>
            <person name="Perlinska-Lenart U."/>
            <person name="Aleksandrzak-Piekarczyk T."/>
            <person name="Szatraj K."/>
            <person name="Zielenkiewicz U."/>
            <person name="Pilsyk S."/>
            <person name="Malc E."/>
            <person name="Mieczkowski P."/>
            <person name="Kruszewska J.S."/>
            <person name="Biernat P."/>
            <person name="Pawlowska J."/>
        </authorList>
    </citation>
    <scope>NUCLEOTIDE SEQUENCE</scope>
    <source>
        <strain evidence="7">WA0000067209</strain>
    </source>
</reference>
<keyword evidence="2 5" id="KW-0812">Transmembrane</keyword>
<dbReference type="PANTHER" id="PTHR23507:SF1">
    <property type="entry name" value="FI18259P1-RELATED"/>
    <property type="match status" value="1"/>
</dbReference>
<feature type="transmembrane region" description="Helical" evidence="5">
    <location>
        <begin position="398"/>
        <end position="419"/>
    </location>
</feature>
<feature type="transmembrane region" description="Helical" evidence="5">
    <location>
        <begin position="365"/>
        <end position="386"/>
    </location>
</feature>
<comment type="caution">
    <text evidence="7">The sequence shown here is derived from an EMBL/GenBank/DDBJ whole genome shotgun (WGS) entry which is preliminary data.</text>
</comment>
<dbReference type="GO" id="GO:0016020">
    <property type="term" value="C:membrane"/>
    <property type="evidence" value="ECO:0007669"/>
    <property type="project" value="UniProtKB-SubCell"/>
</dbReference>
<evidence type="ECO:0000256" key="1">
    <source>
        <dbReference type="ARBA" id="ARBA00004141"/>
    </source>
</evidence>
<feature type="non-terminal residue" evidence="7">
    <location>
        <position position="1"/>
    </location>
</feature>
<dbReference type="InterPro" id="IPR011701">
    <property type="entry name" value="MFS"/>
</dbReference>
<evidence type="ECO:0000256" key="5">
    <source>
        <dbReference type="SAM" id="Phobius"/>
    </source>
</evidence>
<feature type="transmembrane region" description="Helical" evidence="5">
    <location>
        <begin position="71"/>
        <end position="92"/>
    </location>
</feature>
<dbReference type="OrthoDB" id="3026777at2759"/>
<feature type="transmembrane region" description="Helical" evidence="5">
    <location>
        <begin position="231"/>
        <end position="255"/>
    </location>
</feature>
<dbReference type="SUPFAM" id="SSF103473">
    <property type="entry name" value="MFS general substrate transporter"/>
    <property type="match status" value="1"/>
</dbReference>
<dbReference type="Proteomes" id="UP000654370">
    <property type="component" value="Unassembled WGS sequence"/>
</dbReference>
<dbReference type="PROSITE" id="PS50850">
    <property type="entry name" value="MFS"/>
    <property type="match status" value="1"/>
</dbReference>
<dbReference type="InterPro" id="IPR020846">
    <property type="entry name" value="MFS_dom"/>
</dbReference>
<name>A0A8H7UHL8_MORIS</name>
<feature type="transmembrane region" description="Helical" evidence="5">
    <location>
        <begin position="40"/>
        <end position="59"/>
    </location>
</feature>
<sequence>YYQSKNSINSTIFATEIPLDTNIPIQECSIPEVQALVSSAMAAIRILTSIAVLVMAGWFGEESDYRGRLFVLRVAPVGMMLSTVLMIVVALYQEYVGIWLIFLAPIIKGIFAGEHIVFSAFQAYISDATTPQNRTLYMSFMMATLYSGLAVGPIAGSWLIKATGDIMSVFYANVTVEFLFFLYVLFLVPESNFYVGTHPNKKRKTFVQRLNIFSALNIIVRTRPQHATRYALWYMTSIMFMTTMIMLPPTLLYAMLRFGWTAYEGGFYMSMQSFTKLMALVVVLPIITRIFKRKNQPHRKDILFDAWMMRIGYAVDAIGLIMMATAPDVPTFYGAGAVQALSMVAQPSTKSLLTVLVKPNEVGELFGAITVVDAVAGIISQFFVNALYAATVKTMPNVVFYACAGIAAGACLAACFVHPKSDNDDGLVPVDIPDVMDAETSNSA</sequence>
<dbReference type="InterPro" id="IPR036259">
    <property type="entry name" value="MFS_trans_sf"/>
</dbReference>
<organism evidence="7 8">
    <name type="scientific">Mortierella isabellina</name>
    <name type="common">Filamentous fungus</name>
    <name type="synonym">Umbelopsis isabellina</name>
    <dbReference type="NCBI Taxonomy" id="91625"/>
    <lineage>
        <taxon>Eukaryota</taxon>
        <taxon>Fungi</taxon>
        <taxon>Fungi incertae sedis</taxon>
        <taxon>Mucoromycota</taxon>
        <taxon>Mucoromycotina</taxon>
        <taxon>Umbelopsidomycetes</taxon>
        <taxon>Umbelopsidales</taxon>
        <taxon>Umbelopsidaceae</taxon>
        <taxon>Umbelopsis</taxon>
    </lineage>
</organism>
<gene>
    <name evidence="7" type="ORF">INT43_003962</name>
</gene>